<evidence type="ECO:0000256" key="10">
    <source>
        <dbReference type="ARBA" id="ARBA00023304"/>
    </source>
</evidence>
<dbReference type="GO" id="GO:0004084">
    <property type="term" value="F:branched-chain-amino-acid transaminase activity"/>
    <property type="evidence" value="ECO:0007669"/>
    <property type="project" value="UniProtKB-EC"/>
</dbReference>
<dbReference type="GO" id="GO:0008652">
    <property type="term" value="P:amino acid biosynthetic process"/>
    <property type="evidence" value="ECO:0007669"/>
    <property type="project" value="UniProtKB-ARBA"/>
</dbReference>
<dbReference type="PROSITE" id="PS00770">
    <property type="entry name" value="AA_TRANSFER_CLASS_4"/>
    <property type="match status" value="1"/>
</dbReference>
<evidence type="ECO:0000256" key="1">
    <source>
        <dbReference type="ARBA" id="ARBA00001933"/>
    </source>
</evidence>
<dbReference type="FunFam" id="3.20.10.10:FF:000002">
    <property type="entry name" value="D-alanine aminotransferase"/>
    <property type="match status" value="1"/>
</dbReference>
<dbReference type="PANTHER" id="PTHR42743">
    <property type="entry name" value="AMINO-ACID AMINOTRANSFERASE"/>
    <property type="match status" value="1"/>
</dbReference>
<dbReference type="InterPro" id="IPR036038">
    <property type="entry name" value="Aminotransferase-like"/>
</dbReference>
<evidence type="ECO:0000313" key="16">
    <source>
        <dbReference type="EMBL" id="GGF66106.1"/>
    </source>
</evidence>
<keyword evidence="9 15" id="KW-0663">Pyridoxal phosphate</keyword>
<organism evidence="16 17">
    <name type="scientific">Terasakiella brassicae</name>
    <dbReference type="NCBI Taxonomy" id="1634917"/>
    <lineage>
        <taxon>Bacteria</taxon>
        <taxon>Pseudomonadati</taxon>
        <taxon>Pseudomonadota</taxon>
        <taxon>Alphaproteobacteria</taxon>
        <taxon>Rhodospirillales</taxon>
        <taxon>Terasakiellaceae</taxon>
        <taxon>Terasakiella</taxon>
    </lineage>
</organism>
<keyword evidence="10" id="KW-0028">Amino-acid biosynthesis</keyword>
<comment type="catalytic activity">
    <reaction evidence="13">
        <text>L-leucine + 2-oxoglutarate = 4-methyl-2-oxopentanoate + L-glutamate</text>
        <dbReference type="Rhea" id="RHEA:18321"/>
        <dbReference type="ChEBI" id="CHEBI:16810"/>
        <dbReference type="ChEBI" id="CHEBI:17865"/>
        <dbReference type="ChEBI" id="CHEBI:29985"/>
        <dbReference type="ChEBI" id="CHEBI:57427"/>
        <dbReference type="EC" id="2.6.1.42"/>
    </reaction>
</comment>
<reference evidence="16" key="2">
    <citation type="submission" date="2020-09" db="EMBL/GenBank/DDBJ databases">
        <authorList>
            <person name="Sun Q."/>
            <person name="Zhou Y."/>
        </authorList>
    </citation>
    <scope>NUCLEOTIDE SEQUENCE</scope>
    <source>
        <strain evidence="16">CGMCC 1.15254</strain>
    </source>
</reference>
<dbReference type="Gene3D" id="3.20.10.10">
    <property type="entry name" value="D-amino Acid Aminotransferase, subunit A, domain 2"/>
    <property type="match status" value="1"/>
</dbReference>
<evidence type="ECO:0000256" key="4">
    <source>
        <dbReference type="ARBA" id="ARBA00004931"/>
    </source>
</evidence>
<dbReference type="Pfam" id="PF01063">
    <property type="entry name" value="Aminotran_4"/>
    <property type="match status" value="1"/>
</dbReference>
<comment type="function">
    <text evidence="2">Acts on leucine, isoleucine and valine.</text>
</comment>
<evidence type="ECO:0000256" key="3">
    <source>
        <dbReference type="ARBA" id="ARBA00004824"/>
    </source>
</evidence>
<evidence type="ECO:0000256" key="11">
    <source>
        <dbReference type="ARBA" id="ARBA00048212"/>
    </source>
</evidence>
<comment type="pathway">
    <text evidence="3">Amino-acid biosynthesis; L-isoleucine biosynthesis; L-isoleucine from 2-oxobutanoate: step 4/4.</text>
</comment>
<gene>
    <name evidence="16" type="ORF">GCM10011332_20190</name>
</gene>
<keyword evidence="10" id="KW-0100">Branched-chain amino acid biosynthesis</keyword>
<dbReference type="PANTHER" id="PTHR42743:SF11">
    <property type="entry name" value="AMINODEOXYCHORISMATE LYASE"/>
    <property type="match status" value="1"/>
</dbReference>
<dbReference type="SUPFAM" id="SSF56752">
    <property type="entry name" value="D-aminoacid aminotransferase-like PLP-dependent enzymes"/>
    <property type="match status" value="1"/>
</dbReference>
<reference evidence="16" key="1">
    <citation type="journal article" date="2014" name="Int. J. Syst. Evol. Microbiol.">
        <title>Complete genome sequence of Corynebacterium casei LMG S-19264T (=DSM 44701T), isolated from a smear-ripened cheese.</title>
        <authorList>
            <consortium name="US DOE Joint Genome Institute (JGI-PGF)"/>
            <person name="Walter F."/>
            <person name="Albersmeier A."/>
            <person name="Kalinowski J."/>
            <person name="Ruckert C."/>
        </authorList>
    </citation>
    <scope>NUCLEOTIDE SEQUENCE</scope>
    <source>
        <strain evidence="16">CGMCC 1.15254</strain>
    </source>
</reference>
<comment type="pathway">
    <text evidence="4">Amino-acid biosynthesis; L-valine biosynthesis; L-valine from pyruvate: step 4/4.</text>
</comment>
<dbReference type="RefSeq" id="WP_188664448.1">
    <property type="nucleotide sequence ID" value="NZ_BMHV01000013.1"/>
</dbReference>
<keyword evidence="17" id="KW-1185">Reference proteome</keyword>
<dbReference type="InterPro" id="IPR043131">
    <property type="entry name" value="BCAT-like_N"/>
</dbReference>
<comment type="catalytic activity">
    <reaction evidence="12">
        <text>L-isoleucine + 2-oxoglutarate = (S)-3-methyl-2-oxopentanoate + L-glutamate</text>
        <dbReference type="Rhea" id="RHEA:24801"/>
        <dbReference type="ChEBI" id="CHEBI:16810"/>
        <dbReference type="ChEBI" id="CHEBI:29985"/>
        <dbReference type="ChEBI" id="CHEBI:35146"/>
        <dbReference type="ChEBI" id="CHEBI:58045"/>
        <dbReference type="EC" id="2.6.1.42"/>
    </reaction>
</comment>
<name>A0A917C095_9PROT</name>
<comment type="caution">
    <text evidence="16">The sequence shown here is derived from an EMBL/GenBank/DDBJ whole genome shotgun (WGS) entry which is preliminary data.</text>
</comment>
<dbReference type="GO" id="GO:0009082">
    <property type="term" value="P:branched-chain amino acid biosynthetic process"/>
    <property type="evidence" value="ECO:0007669"/>
    <property type="project" value="UniProtKB-KW"/>
</dbReference>
<comment type="cofactor">
    <cofactor evidence="1 15">
        <name>pyridoxal 5'-phosphate</name>
        <dbReference type="ChEBI" id="CHEBI:597326"/>
    </cofactor>
</comment>
<proteinExistence type="inferred from homology"/>
<dbReference type="InterPro" id="IPR001544">
    <property type="entry name" value="Aminotrans_IV"/>
</dbReference>
<dbReference type="CDD" id="cd00449">
    <property type="entry name" value="PLPDE_IV"/>
    <property type="match status" value="1"/>
</dbReference>
<evidence type="ECO:0000256" key="2">
    <source>
        <dbReference type="ARBA" id="ARBA00003109"/>
    </source>
</evidence>
<evidence type="ECO:0000256" key="15">
    <source>
        <dbReference type="RuleBase" id="RU004516"/>
    </source>
</evidence>
<dbReference type="AlphaFoldDB" id="A0A917C095"/>
<dbReference type="Gene3D" id="3.30.470.10">
    <property type="match status" value="1"/>
</dbReference>
<evidence type="ECO:0000256" key="12">
    <source>
        <dbReference type="ARBA" id="ARBA00048798"/>
    </source>
</evidence>
<evidence type="ECO:0000313" key="17">
    <source>
        <dbReference type="Proteomes" id="UP000632498"/>
    </source>
</evidence>
<dbReference type="InterPro" id="IPR043132">
    <property type="entry name" value="BCAT-like_C"/>
</dbReference>
<dbReference type="EC" id="2.6.1.42" evidence="7"/>
<evidence type="ECO:0000256" key="13">
    <source>
        <dbReference type="ARBA" id="ARBA00049229"/>
    </source>
</evidence>
<comment type="pathway">
    <text evidence="5">Amino-acid biosynthesis; L-leucine biosynthesis; L-leucine from 3-methyl-2-oxobutanoate: step 4/4.</text>
</comment>
<dbReference type="InterPro" id="IPR050571">
    <property type="entry name" value="Class-IV_PLP-Dep_Aminotrnsfr"/>
</dbReference>
<evidence type="ECO:0000256" key="5">
    <source>
        <dbReference type="ARBA" id="ARBA00005072"/>
    </source>
</evidence>
<dbReference type="InterPro" id="IPR018300">
    <property type="entry name" value="Aminotrans_IV_CS"/>
</dbReference>
<comment type="similarity">
    <text evidence="6 14">Belongs to the class-IV pyridoxal-phosphate-dependent aminotransferase family.</text>
</comment>
<evidence type="ECO:0000256" key="7">
    <source>
        <dbReference type="ARBA" id="ARBA00013053"/>
    </source>
</evidence>
<accession>A0A917C095</accession>
<keyword evidence="16" id="KW-0808">Transferase</keyword>
<evidence type="ECO:0000256" key="14">
    <source>
        <dbReference type="RuleBase" id="RU004106"/>
    </source>
</evidence>
<keyword evidence="16" id="KW-0032">Aminotransferase</keyword>
<evidence type="ECO:0000256" key="6">
    <source>
        <dbReference type="ARBA" id="ARBA00009320"/>
    </source>
</evidence>
<evidence type="ECO:0000256" key="8">
    <source>
        <dbReference type="ARBA" id="ARBA00014472"/>
    </source>
</evidence>
<dbReference type="Proteomes" id="UP000632498">
    <property type="component" value="Unassembled WGS sequence"/>
</dbReference>
<comment type="catalytic activity">
    <reaction evidence="11">
        <text>L-valine + 2-oxoglutarate = 3-methyl-2-oxobutanoate + L-glutamate</text>
        <dbReference type="Rhea" id="RHEA:24813"/>
        <dbReference type="ChEBI" id="CHEBI:11851"/>
        <dbReference type="ChEBI" id="CHEBI:16810"/>
        <dbReference type="ChEBI" id="CHEBI:29985"/>
        <dbReference type="ChEBI" id="CHEBI:57762"/>
        <dbReference type="EC" id="2.6.1.42"/>
    </reaction>
</comment>
<sequence length="270" mass="29731">MIAWFNGDLLPLDGVAIKATDRGFTLGDGFFETMLAQHGQVTHFDAHMTRLHESAHIMDIPLPYNTDEIRKAIDDVLTACQLKDKRAALRLTISRGSGPRGLLPPLEITPQVLLSASDVPDHFPSAKLALVTIRRNEFNPTSRIKSLNYLDNIFALREAVAKGADEALLLNTQGHIAEGSVSNIFFIKNNALYTPRIDDGCLPGVMRAHVLQTARKLGLNTHETSMGVGIIQTCNEAFLTNSLVGIRPVHQIDGLQIPNQVWTEKLRANL</sequence>
<dbReference type="EMBL" id="BMHV01000013">
    <property type="protein sequence ID" value="GGF66106.1"/>
    <property type="molecule type" value="Genomic_DNA"/>
</dbReference>
<protein>
    <recommendedName>
        <fullName evidence="8">Probable branched-chain-amino-acid aminotransferase</fullName>
        <ecNumber evidence="7">2.6.1.42</ecNumber>
    </recommendedName>
</protein>
<evidence type="ECO:0000256" key="9">
    <source>
        <dbReference type="ARBA" id="ARBA00022898"/>
    </source>
</evidence>